<name>A0A4Z1HA82_9HELO</name>
<evidence type="ECO:0000256" key="1">
    <source>
        <dbReference type="SAM" id="MobiDB-lite"/>
    </source>
</evidence>
<dbReference type="EMBL" id="PQXJ01000642">
    <property type="protein sequence ID" value="TGO45719.1"/>
    <property type="molecule type" value="Genomic_DNA"/>
</dbReference>
<dbReference type="OrthoDB" id="3523999at2759"/>
<protein>
    <submittedName>
        <fullName evidence="2">Uncharacterized protein</fullName>
    </submittedName>
</protein>
<accession>A0A4Z1HA82</accession>
<reference evidence="2 3" key="1">
    <citation type="submission" date="2017-12" db="EMBL/GenBank/DDBJ databases">
        <title>Comparative genomics of Botrytis spp.</title>
        <authorList>
            <person name="Valero-Jimenez C.A."/>
            <person name="Tapia P."/>
            <person name="Veloso J."/>
            <person name="Silva-Moreno E."/>
            <person name="Staats M."/>
            <person name="Valdes J.H."/>
            <person name="Van Kan J.A.L."/>
        </authorList>
    </citation>
    <scope>NUCLEOTIDE SEQUENCE [LARGE SCALE GENOMIC DNA]</scope>
    <source>
        <strain evidence="2 3">MUCL2120</strain>
    </source>
</reference>
<feature type="compositionally biased region" description="Acidic residues" evidence="1">
    <location>
        <begin position="348"/>
        <end position="360"/>
    </location>
</feature>
<feature type="compositionally biased region" description="Basic and acidic residues" evidence="1">
    <location>
        <begin position="124"/>
        <end position="151"/>
    </location>
</feature>
<organism evidence="2 3">
    <name type="scientific">Botryotinia narcissicola</name>
    <dbReference type="NCBI Taxonomy" id="278944"/>
    <lineage>
        <taxon>Eukaryota</taxon>
        <taxon>Fungi</taxon>
        <taxon>Dikarya</taxon>
        <taxon>Ascomycota</taxon>
        <taxon>Pezizomycotina</taxon>
        <taxon>Leotiomycetes</taxon>
        <taxon>Helotiales</taxon>
        <taxon>Sclerotiniaceae</taxon>
        <taxon>Botryotinia</taxon>
    </lineage>
</organism>
<gene>
    <name evidence="2" type="ORF">BOTNAR_0644g00050</name>
</gene>
<feature type="compositionally biased region" description="Acidic residues" evidence="1">
    <location>
        <begin position="330"/>
        <end position="339"/>
    </location>
</feature>
<dbReference type="Gene3D" id="1.20.5.1700">
    <property type="match status" value="1"/>
</dbReference>
<evidence type="ECO:0000313" key="2">
    <source>
        <dbReference type="EMBL" id="TGO45719.1"/>
    </source>
</evidence>
<proteinExistence type="predicted"/>
<feature type="region of interest" description="Disordered" evidence="1">
    <location>
        <begin position="123"/>
        <end position="169"/>
    </location>
</feature>
<dbReference type="AlphaFoldDB" id="A0A4Z1HA82"/>
<sequence>MVRVIQFDQTVSWWGSWFQSSKAPPIAPRVSTSDDVEFLRRQIRSLERIIRESIHYTTQREDPDISIARQTIEQLKQEINDERERTERLKVDLGVERETHKDTRQIIAELRTEAAAEKQNMAELRNENKNLQREIDDLRRKERGEKRRSANNDDNDDERDSPRAKSSTDLIHVNLEGRELPAIVLTEELTERWNDVLQKHWEYTTWVNKLVTLKEKDEDLRTEIWQSALGPEKAANLLEENQAIVDAIKSRRDALLVSMQSNTEYIFEDMRKNLRKYDLYQEGDLFWRRVTGSFGETDTWLDPPILGKEEALFVLKDWNRTWRQATEGYTESEWEEWEREQEGRQEGGEEGGEEEEEEDYLAGSFT</sequence>
<dbReference type="Proteomes" id="UP000297452">
    <property type="component" value="Unassembled WGS sequence"/>
</dbReference>
<evidence type="ECO:0000313" key="3">
    <source>
        <dbReference type="Proteomes" id="UP000297452"/>
    </source>
</evidence>
<feature type="region of interest" description="Disordered" evidence="1">
    <location>
        <begin position="328"/>
        <end position="366"/>
    </location>
</feature>
<comment type="caution">
    <text evidence="2">The sequence shown here is derived from an EMBL/GenBank/DDBJ whole genome shotgun (WGS) entry which is preliminary data.</text>
</comment>
<keyword evidence="3" id="KW-1185">Reference proteome</keyword>